<evidence type="ECO:0000256" key="2">
    <source>
        <dbReference type="ARBA" id="ARBA00022630"/>
    </source>
</evidence>
<proteinExistence type="predicted"/>
<dbReference type="InterPro" id="IPR050641">
    <property type="entry name" value="RIFMO-like"/>
</dbReference>
<dbReference type="OrthoDB" id="10016252at2759"/>
<dbReference type="AlphaFoldDB" id="A0A0C9Y4E5"/>
<evidence type="ECO:0000259" key="5">
    <source>
        <dbReference type="Pfam" id="PF01494"/>
    </source>
</evidence>
<evidence type="ECO:0000256" key="1">
    <source>
        <dbReference type="ARBA" id="ARBA00001974"/>
    </source>
</evidence>
<comment type="cofactor">
    <cofactor evidence="1">
        <name>FAD</name>
        <dbReference type="ChEBI" id="CHEBI:57692"/>
    </cofactor>
</comment>
<dbReference type="Gene3D" id="3.50.50.60">
    <property type="entry name" value="FAD/NAD(P)-binding domain"/>
    <property type="match status" value="1"/>
</dbReference>
<evidence type="ECO:0000313" key="6">
    <source>
        <dbReference type="EMBL" id="KIK19525.1"/>
    </source>
</evidence>
<accession>A0A0C9Y4E5</accession>
<gene>
    <name evidence="6" type="ORF">PISMIDRAFT_682987</name>
</gene>
<dbReference type="Pfam" id="PF01494">
    <property type="entry name" value="FAD_binding_3"/>
    <property type="match status" value="2"/>
</dbReference>
<dbReference type="PRINTS" id="PR00420">
    <property type="entry name" value="RNGMNOXGNASE"/>
</dbReference>
<dbReference type="Gene3D" id="3.30.70.2450">
    <property type="match status" value="1"/>
</dbReference>
<keyword evidence="7" id="KW-1185">Reference proteome</keyword>
<organism evidence="6 7">
    <name type="scientific">Pisolithus microcarpus 441</name>
    <dbReference type="NCBI Taxonomy" id="765257"/>
    <lineage>
        <taxon>Eukaryota</taxon>
        <taxon>Fungi</taxon>
        <taxon>Dikarya</taxon>
        <taxon>Basidiomycota</taxon>
        <taxon>Agaricomycotina</taxon>
        <taxon>Agaricomycetes</taxon>
        <taxon>Agaricomycetidae</taxon>
        <taxon>Boletales</taxon>
        <taxon>Sclerodermatineae</taxon>
        <taxon>Pisolithaceae</taxon>
        <taxon>Pisolithus</taxon>
    </lineage>
</organism>
<evidence type="ECO:0000256" key="4">
    <source>
        <dbReference type="ARBA" id="ARBA00023002"/>
    </source>
</evidence>
<evidence type="ECO:0000256" key="3">
    <source>
        <dbReference type="ARBA" id="ARBA00022827"/>
    </source>
</evidence>
<dbReference type="Proteomes" id="UP000054018">
    <property type="component" value="Unassembled WGS sequence"/>
</dbReference>
<keyword evidence="2" id="KW-0285">Flavoprotein</keyword>
<name>A0A0C9Y4E5_9AGAM</name>
<dbReference type="SUPFAM" id="SSF51905">
    <property type="entry name" value="FAD/NAD(P)-binding domain"/>
    <property type="match status" value="1"/>
</dbReference>
<dbReference type="InterPro" id="IPR036188">
    <property type="entry name" value="FAD/NAD-bd_sf"/>
</dbReference>
<evidence type="ECO:0000313" key="7">
    <source>
        <dbReference type="Proteomes" id="UP000054018"/>
    </source>
</evidence>
<dbReference type="EMBL" id="KN833782">
    <property type="protein sequence ID" value="KIK19525.1"/>
    <property type="molecule type" value="Genomic_DNA"/>
</dbReference>
<dbReference type="PANTHER" id="PTHR43004">
    <property type="entry name" value="TRK SYSTEM POTASSIUM UPTAKE PROTEIN"/>
    <property type="match status" value="1"/>
</dbReference>
<dbReference type="PANTHER" id="PTHR43004:SF19">
    <property type="entry name" value="BINDING MONOOXYGENASE, PUTATIVE (JCVI)-RELATED"/>
    <property type="match status" value="1"/>
</dbReference>
<keyword evidence="3" id="KW-0274">FAD</keyword>
<reference evidence="7" key="2">
    <citation type="submission" date="2015-01" db="EMBL/GenBank/DDBJ databases">
        <title>Evolutionary Origins and Diversification of the Mycorrhizal Mutualists.</title>
        <authorList>
            <consortium name="DOE Joint Genome Institute"/>
            <consortium name="Mycorrhizal Genomics Consortium"/>
            <person name="Kohler A."/>
            <person name="Kuo A."/>
            <person name="Nagy L.G."/>
            <person name="Floudas D."/>
            <person name="Copeland A."/>
            <person name="Barry K.W."/>
            <person name="Cichocki N."/>
            <person name="Veneault-Fourrey C."/>
            <person name="LaButti K."/>
            <person name="Lindquist E.A."/>
            <person name="Lipzen A."/>
            <person name="Lundell T."/>
            <person name="Morin E."/>
            <person name="Murat C."/>
            <person name="Riley R."/>
            <person name="Ohm R."/>
            <person name="Sun H."/>
            <person name="Tunlid A."/>
            <person name="Henrissat B."/>
            <person name="Grigoriev I.V."/>
            <person name="Hibbett D.S."/>
            <person name="Martin F."/>
        </authorList>
    </citation>
    <scope>NUCLEOTIDE SEQUENCE [LARGE SCALE GENOMIC DNA]</scope>
    <source>
        <strain evidence="7">441</strain>
    </source>
</reference>
<feature type="domain" description="FAD-binding" evidence="5">
    <location>
        <begin position="334"/>
        <end position="400"/>
    </location>
</feature>
<protein>
    <recommendedName>
        <fullName evidence="5">FAD-binding domain-containing protein</fullName>
    </recommendedName>
</protein>
<reference evidence="6 7" key="1">
    <citation type="submission" date="2014-04" db="EMBL/GenBank/DDBJ databases">
        <authorList>
            <consortium name="DOE Joint Genome Institute"/>
            <person name="Kuo A."/>
            <person name="Kohler A."/>
            <person name="Costa M.D."/>
            <person name="Nagy L.G."/>
            <person name="Floudas D."/>
            <person name="Copeland A."/>
            <person name="Barry K.W."/>
            <person name="Cichocki N."/>
            <person name="Veneault-Fourrey C."/>
            <person name="LaButti K."/>
            <person name="Lindquist E.A."/>
            <person name="Lipzen A."/>
            <person name="Lundell T."/>
            <person name="Morin E."/>
            <person name="Murat C."/>
            <person name="Sun H."/>
            <person name="Tunlid A."/>
            <person name="Henrissat B."/>
            <person name="Grigoriev I.V."/>
            <person name="Hibbett D.S."/>
            <person name="Martin F."/>
            <person name="Nordberg H.P."/>
            <person name="Cantor M.N."/>
            <person name="Hua S.X."/>
        </authorList>
    </citation>
    <scope>NUCLEOTIDE SEQUENCE [LARGE SCALE GENOMIC DNA]</scope>
    <source>
        <strain evidence="6 7">441</strain>
    </source>
</reference>
<dbReference type="STRING" id="765257.A0A0C9Y4E5"/>
<dbReference type="InterPro" id="IPR002938">
    <property type="entry name" value="FAD-bd"/>
</dbReference>
<keyword evidence="4" id="KW-0560">Oxidoreductase</keyword>
<dbReference type="GO" id="GO:0071949">
    <property type="term" value="F:FAD binding"/>
    <property type="evidence" value="ECO:0007669"/>
    <property type="project" value="InterPro"/>
</dbReference>
<dbReference type="GO" id="GO:0016709">
    <property type="term" value="F:oxidoreductase activity, acting on paired donors, with incorporation or reduction of molecular oxygen, NAD(P)H as one donor, and incorporation of one atom of oxygen"/>
    <property type="evidence" value="ECO:0007669"/>
    <property type="project" value="UniProtKB-ARBA"/>
</dbReference>
<dbReference type="HOGENOM" id="CLU_009665_20_0_1"/>
<feature type="domain" description="FAD-binding" evidence="5">
    <location>
        <begin position="6"/>
        <end position="209"/>
    </location>
</feature>
<sequence length="457" mass="49114">MSLPKDTTVLIVGAGPTGLASALSLLHHGFKDLVIVDAVVKGDNSSRAIVVHAATLEALDVIGCGDELVSKGTKLTSMNFDTRTETLAHLAFDALEPHTRHPYILLIPQTLTEHILGEKLASFGVTVHRPHKVVGMKVNAGDANLADITFEDGQVITTRYIIAADGARSTIRTSAGIGFVDPNSNHVHDSTTPAQIALADVTFDNPDLSDSNFRGVVPANSFFICIPLPFTFNEYLAKESGKPIIGERIHRVARAGPIKEGPVPHAPPKAYIQDLIDRFGPLDLSSDPSVNPNGKGVCVKEVIWSSRVRTHSAVADTFFTRLSSGDSSKPEGAAVLLVGDAAHIHSPAGGQGMNLGLRDAVFLGEALAKHVKATESMPLSEADDMLTKFVAERRARALEVIGFTKNLLSIAGVDEGIVAWWLPVSKVTLRDWAIWMLGKVYYFRKQATWGFSGLGRR</sequence>